<proteinExistence type="predicted"/>
<comment type="caution">
    <text evidence="1">The sequence shown here is derived from an EMBL/GenBank/DDBJ whole genome shotgun (WGS) entry which is preliminary data.</text>
</comment>
<evidence type="ECO:0000313" key="1">
    <source>
        <dbReference type="EMBL" id="KFG25891.1"/>
    </source>
</evidence>
<dbReference type="HOGENOM" id="CLU_1267199_0_0_1"/>
<organism evidence="1 2">
    <name type="scientific">Nematocida ausubeli (strain ATCC PRA-371 / ERTm2)</name>
    <name type="common">Nematode killer fungus</name>
    <dbReference type="NCBI Taxonomy" id="1913371"/>
    <lineage>
        <taxon>Eukaryota</taxon>
        <taxon>Fungi</taxon>
        <taxon>Fungi incertae sedis</taxon>
        <taxon>Microsporidia</taxon>
        <taxon>Nematocida</taxon>
    </lineage>
</organism>
<gene>
    <name evidence="1" type="ORF">NESG_01879</name>
</gene>
<reference evidence="1 2" key="1">
    <citation type="journal article" date="2014" name="Genome Announc.">
        <title>Genome Sequence of the Microsporidian Species Nematocida sp1 Strain ERTm6 (ATCC PRA-372).</title>
        <authorList>
            <person name="Bakowski M.A."/>
            <person name="Priest M."/>
            <person name="Young S."/>
            <person name="Cuomo C.A."/>
            <person name="Troemel E.R."/>
        </authorList>
    </citation>
    <scope>NUCLEOTIDE SEQUENCE [LARGE SCALE GENOMIC DNA]</scope>
    <source>
        <strain evidence="1 2">ERTm6</strain>
    </source>
</reference>
<accession>A0A086J173</accession>
<dbReference type="Proteomes" id="UP000054524">
    <property type="component" value="Unassembled WGS sequence"/>
</dbReference>
<dbReference type="AlphaFoldDB" id="A0A086J173"/>
<protein>
    <submittedName>
        <fullName evidence="1">Uncharacterized protein</fullName>
    </submittedName>
</protein>
<evidence type="ECO:0000313" key="2">
    <source>
        <dbReference type="Proteomes" id="UP000054524"/>
    </source>
</evidence>
<keyword evidence="2" id="KW-1185">Reference proteome</keyword>
<dbReference type="EMBL" id="AKIJ01000004">
    <property type="protein sequence ID" value="KFG25891.1"/>
    <property type="molecule type" value="Genomic_DNA"/>
</dbReference>
<dbReference type="GeneID" id="77676852"/>
<name>A0A086J173_NEMA1</name>
<dbReference type="OrthoDB" id="2195712at2759"/>
<sequence length="218" mass="24462">MSALLNEILNTLKLSNICRVSVGASSIQFVSESPKITAVSTCDFNTSGSGVSHVYSTEVLLAGISDCTKIEEIDESLVFTQETDTYKIVNTIQPLLQDLWTYEIPEQWNTKVIVEVDAFKKFIFLQQDIETSIYLSAGILYFHSEEASNTSIMQITHLDILQEGTDRVTVHFASLKYLSGLLARCEKVTIMYTKECLSFVLMFEGDAAYHRAIFNGIR</sequence>
<dbReference type="RefSeq" id="XP_052904446.1">
    <property type="nucleotide sequence ID" value="XM_053049496.1"/>
</dbReference>